<keyword evidence="3" id="KW-0326">Glycosidase</keyword>
<dbReference type="EMBL" id="VZBQ01000139">
    <property type="protein sequence ID" value="MQN90882.1"/>
    <property type="molecule type" value="Genomic_DNA"/>
</dbReference>
<evidence type="ECO:0000256" key="2">
    <source>
        <dbReference type="SAM" id="Phobius"/>
    </source>
</evidence>
<name>A0A646HIF8_9BACT</name>
<evidence type="ECO:0000313" key="4">
    <source>
        <dbReference type="Proteomes" id="UP000420635"/>
    </source>
</evidence>
<comment type="caution">
    <text evidence="3">The sequence shown here is derived from an EMBL/GenBank/DDBJ whole genome shotgun (WGS) entry which is preliminary data.</text>
</comment>
<keyword evidence="2" id="KW-0812">Transmembrane</keyword>
<keyword evidence="3" id="KW-0378">Hydrolase</keyword>
<evidence type="ECO:0000256" key="1">
    <source>
        <dbReference type="SAM" id="MobiDB-lite"/>
    </source>
</evidence>
<keyword evidence="2" id="KW-1133">Transmembrane helix</keyword>
<dbReference type="GO" id="GO:0016798">
    <property type="term" value="F:hydrolase activity, acting on glycosyl bonds"/>
    <property type="evidence" value="ECO:0007669"/>
    <property type="project" value="UniProtKB-KW"/>
</dbReference>
<reference evidence="4" key="1">
    <citation type="submission" date="2019-09" db="EMBL/GenBank/DDBJ databases">
        <title>Distinct polysaccharide growth profiles of human intestinal Prevotella copri isolates.</title>
        <authorList>
            <person name="Fehlner-Peach H."/>
            <person name="Magnabosco C."/>
            <person name="Raghavan V."/>
            <person name="Scher J.U."/>
            <person name="Tett A."/>
            <person name="Cox L.M."/>
            <person name="Gottsegen C."/>
            <person name="Watters A."/>
            <person name="Wiltshire- Gordon J.D."/>
            <person name="Segata N."/>
            <person name="Bonneau R."/>
            <person name="Littman D.R."/>
        </authorList>
    </citation>
    <scope>NUCLEOTIDE SEQUENCE [LARGE SCALE GENOMIC DNA]</scope>
    <source>
        <strain evidence="4">iP54</strain>
    </source>
</reference>
<dbReference type="AlphaFoldDB" id="A0A646HIF8"/>
<feature type="region of interest" description="Disordered" evidence="1">
    <location>
        <begin position="34"/>
        <end position="54"/>
    </location>
</feature>
<organism evidence="3 4">
    <name type="scientific">Segatella copri</name>
    <dbReference type="NCBI Taxonomy" id="165179"/>
    <lineage>
        <taxon>Bacteria</taxon>
        <taxon>Pseudomonadati</taxon>
        <taxon>Bacteroidota</taxon>
        <taxon>Bacteroidia</taxon>
        <taxon>Bacteroidales</taxon>
        <taxon>Prevotellaceae</taxon>
        <taxon>Segatella</taxon>
    </lineage>
</organism>
<keyword evidence="2" id="KW-0472">Membrane</keyword>
<feature type="transmembrane region" description="Helical" evidence="2">
    <location>
        <begin position="60"/>
        <end position="79"/>
    </location>
</feature>
<feature type="compositionally biased region" description="Polar residues" evidence="1">
    <location>
        <begin position="34"/>
        <end position="48"/>
    </location>
</feature>
<accession>A0A646HIF8</accession>
<sequence length="320" mass="35979">MNDDKIFIQDFEGNSKKGLIFVDDDSDVIIEQDAPTSDTEVSSASASAGTPHPHPHKWRWIALSIFASVVFCLAAYVGWRLYNYYYNIGVPVSVTPEENIQKLAARHKGGKPAITLSSDSILGVALNMYRLENLQAEISLVEPDTTDMSVWMYSRSADHTSTNEYLGSLVMNGKELASDVSRLGYCAMANGNIVLGISRSDKVKDYVEERGGSFFRQFILVSDGVLPAKFQLHGKVERRALARTSDDHLYYIETRHPETLWDFADALREYGFADAIYITGGKCHSFYRTPDGKPHNIGDDTQHPHKKYQEIVPWIIFKAR</sequence>
<gene>
    <name evidence="3" type="ORF">F7D59_13750</name>
</gene>
<protein>
    <submittedName>
        <fullName evidence="3">Phosphodiester glycosidase family protein</fullName>
    </submittedName>
</protein>
<evidence type="ECO:0000313" key="3">
    <source>
        <dbReference type="EMBL" id="MQN90882.1"/>
    </source>
</evidence>
<dbReference type="RefSeq" id="WP_153113363.1">
    <property type="nucleotide sequence ID" value="NZ_VZAS01000104.1"/>
</dbReference>
<dbReference type="Proteomes" id="UP000420635">
    <property type="component" value="Unassembled WGS sequence"/>
</dbReference>
<proteinExistence type="predicted"/>